<sequence length="111" mass="13358">MKVMALDKNKCEIQFLKNRHCILPKVLQNDYKYYIGETLNTIPKKVKFLIKMFEYKTIKTLFFIRFEKFYSYKLTKSRTIISAIAIILIKIKFTSAKIKIEFFIKIKQNCN</sequence>
<dbReference type="AlphaFoldDB" id="J9D205"/>
<proteinExistence type="predicted"/>
<name>J9D205_EDHAE</name>
<reference evidence="2" key="2">
    <citation type="submission" date="2015-07" db="EMBL/GenBank/DDBJ databases">
        <title>Contrasting host-pathogen interactions and genome evolution in two generalist and specialist microsporidian pathogens of mosquitoes.</title>
        <authorList>
            <consortium name="The Broad Institute Genomics Platform"/>
            <consortium name="The Broad Institute Genome Sequencing Center for Infectious Disease"/>
            <person name="Cuomo C.A."/>
            <person name="Sanscrainte N.D."/>
            <person name="Goldberg J.M."/>
            <person name="Heiman D."/>
            <person name="Young S."/>
            <person name="Zeng Q."/>
            <person name="Becnel J.J."/>
            <person name="Birren B.W."/>
        </authorList>
    </citation>
    <scope>NUCLEOTIDE SEQUENCE [LARGE SCALE GENOMIC DNA]</scope>
    <source>
        <strain evidence="2">USNM 41457</strain>
    </source>
</reference>
<organism evidence="1 2">
    <name type="scientific">Edhazardia aedis (strain USNM 41457)</name>
    <name type="common">Microsporidian parasite</name>
    <dbReference type="NCBI Taxonomy" id="1003232"/>
    <lineage>
        <taxon>Eukaryota</taxon>
        <taxon>Fungi</taxon>
        <taxon>Fungi incertae sedis</taxon>
        <taxon>Microsporidia</taxon>
        <taxon>Edhazardia</taxon>
    </lineage>
</organism>
<dbReference type="HOGENOM" id="CLU_2158335_0_0_1"/>
<evidence type="ECO:0000313" key="2">
    <source>
        <dbReference type="Proteomes" id="UP000003163"/>
    </source>
</evidence>
<dbReference type="InParanoid" id="J9D205"/>
<gene>
    <name evidence="1" type="ORF">EDEG_03634</name>
</gene>
<dbReference type="VEuPathDB" id="MicrosporidiaDB:EDEG_03634"/>
<dbReference type="EMBL" id="AFBI03000105">
    <property type="protein sequence ID" value="EJW01891.1"/>
    <property type="molecule type" value="Genomic_DNA"/>
</dbReference>
<evidence type="ECO:0000313" key="1">
    <source>
        <dbReference type="EMBL" id="EJW01891.1"/>
    </source>
</evidence>
<protein>
    <submittedName>
        <fullName evidence="1">Uncharacterized protein</fullName>
    </submittedName>
</protein>
<dbReference type="Proteomes" id="UP000003163">
    <property type="component" value="Unassembled WGS sequence"/>
</dbReference>
<accession>J9D205</accession>
<reference evidence="1 2" key="1">
    <citation type="submission" date="2011-08" db="EMBL/GenBank/DDBJ databases">
        <authorList>
            <person name="Liu Z.J."/>
            <person name="Shi F.L."/>
            <person name="Lu J.Q."/>
            <person name="Li M."/>
            <person name="Wang Z.L."/>
        </authorList>
    </citation>
    <scope>NUCLEOTIDE SEQUENCE [LARGE SCALE GENOMIC DNA]</scope>
    <source>
        <strain evidence="1 2">USNM 41457</strain>
    </source>
</reference>
<comment type="caution">
    <text evidence="1">The sequence shown here is derived from an EMBL/GenBank/DDBJ whole genome shotgun (WGS) entry which is preliminary data.</text>
</comment>
<keyword evidence="2" id="KW-1185">Reference proteome</keyword>